<sequence>MAPRFDGVRGIGQNTSLLCSEFPPPSPLFSTSFSRDQVMMKRNIVRNIEPFKNRVWQIFPVGKKPLSSKIVSFSDGIVLEKRFLQDIKGRFDSCLRDLLE</sequence>
<keyword evidence="2" id="KW-1185">Reference proteome</keyword>
<dbReference type="Proteomes" id="UP001054837">
    <property type="component" value="Unassembled WGS sequence"/>
</dbReference>
<protein>
    <submittedName>
        <fullName evidence="1">Uncharacterized protein</fullName>
    </submittedName>
</protein>
<reference evidence="1 2" key="1">
    <citation type="submission" date="2021-06" db="EMBL/GenBank/DDBJ databases">
        <title>Caerostris darwini draft genome.</title>
        <authorList>
            <person name="Kono N."/>
            <person name="Arakawa K."/>
        </authorList>
    </citation>
    <scope>NUCLEOTIDE SEQUENCE [LARGE SCALE GENOMIC DNA]</scope>
</reference>
<gene>
    <name evidence="1" type="ORF">CDAR_105561</name>
</gene>
<evidence type="ECO:0000313" key="1">
    <source>
        <dbReference type="EMBL" id="GIX77209.1"/>
    </source>
</evidence>
<accession>A0AAV4MZ63</accession>
<organism evidence="1 2">
    <name type="scientific">Caerostris darwini</name>
    <dbReference type="NCBI Taxonomy" id="1538125"/>
    <lineage>
        <taxon>Eukaryota</taxon>
        <taxon>Metazoa</taxon>
        <taxon>Ecdysozoa</taxon>
        <taxon>Arthropoda</taxon>
        <taxon>Chelicerata</taxon>
        <taxon>Arachnida</taxon>
        <taxon>Araneae</taxon>
        <taxon>Araneomorphae</taxon>
        <taxon>Entelegynae</taxon>
        <taxon>Araneoidea</taxon>
        <taxon>Araneidae</taxon>
        <taxon>Caerostris</taxon>
    </lineage>
</organism>
<proteinExistence type="predicted"/>
<dbReference type="AlphaFoldDB" id="A0AAV4MZ63"/>
<name>A0AAV4MZ63_9ARAC</name>
<comment type="caution">
    <text evidence="1">The sequence shown here is derived from an EMBL/GenBank/DDBJ whole genome shotgun (WGS) entry which is preliminary data.</text>
</comment>
<dbReference type="EMBL" id="BPLQ01000994">
    <property type="protein sequence ID" value="GIX77209.1"/>
    <property type="molecule type" value="Genomic_DNA"/>
</dbReference>
<evidence type="ECO:0000313" key="2">
    <source>
        <dbReference type="Proteomes" id="UP001054837"/>
    </source>
</evidence>